<dbReference type="AlphaFoldDB" id="A0A0G4G7C6"/>
<dbReference type="InParanoid" id="A0A0G4G7C6"/>
<name>A0A0G4G7C6_VITBC</name>
<dbReference type="PANTHER" id="PTHR32098:SF5">
    <property type="entry name" value="LYCOPENE BETA_EPSILON CYCLASE PROTEIN"/>
    <property type="match status" value="1"/>
</dbReference>
<feature type="chain" id="PRO_5005189599" description="FAD-binding domain-containing protein" evidence="1">
    <location>
        <begin position="29"/>
        <end position="635"/>
    </location>
</feature>
<keyword evidence="1" id="KW-0732">Signal</keyword>
<dbReference type="OMA" id="YANFQSM"/>
<evidence type="ECO:0000256" key="1">
    <source>
        <dbReference type="SAM" id="SignalP"/>
    </source>
</evidence>
<evidence type="ECO:0008006" key="4">
    <source>
        <dbReference type="Google" id="ProtNLM"/>
    </source>
</evidence>
<feature type="signal peptide" evidence="1">
    <location>
        <begin position="1"/>
        <end position="28"/>
    </location>
</feature>
<dbReference type="SUPFAM" id="SSF51905">
    <property type="entry name" value="FAD/NAD(P)-binding domain"/>
    <property type="match status" value="1"/>
</dbReference>
<dbReference type="STRING" id="1169540.A0A0G4G7C6"/>
<dbReference type="Gene3D" id="3.50.50.60">
    <property type="entry name" value="FAD/NAD(P)-binding domain"/>
    <property type="match status" value="1"/>
</dbReference>
<organism evidence="2 3">
    <name type="scientific">Vitrella brassicaformis (strain CCMP3155)</name>
    <dbReference type="NCBI Taxonomy" id="1169540"/>
    <lineage>
        <taxon>Eukaryota</taxon>
        <taxon>Sar</taxon>
        <taxon>Alveolata</taxon>
        <taxon>Colpodellida</taxon>
        <taxon>Vitrellaceae</taxon>
        <taxon>Vitrella</taxon>
    </lineage>
</organism>
<dbReference type="VEuPathDB" id="CryptoDB:Vbra_3123"/>
<gene>
    <name evidence="2" type="ORF">Vbra_3123</name>
</gene>
<dbReference type="OrthoDB" id="4211at2759"/>
<evidence type="ECO:0000313" key="3">
    <source>
        <dbReference type="Proteomes" id="UP000041254"/>
    </source>
</evidence>
<dbReference type="InterPro" id="IPR036188">
    <property type="entry name" value="FAD/NAD-bd_sf"/>
</dbReference>
<evidence type="ECO:0000313" key="2">
    <source>
        <dbReference type="EMBL" id="CEM24194.1"/>
    </source>
</evidence>
<sequence length="635" mass="70074">MVPSCRRSDLPLLAVLLVLSLSAASASAFIKPPLLTSRRPLTALRSTQLLQQQQQDTQQKTAAADHPSLTEQIFASLPDNVQSTGAGGSSTYEGLKRLDGIWEKLRKGELAKQPMGAPFVTESSKPLSVAPQHDYDVAVCGGTLGVFAATALQKMGYRVAVIEGGLLQGRPQEWNISVKEVEELVTTPAILQPEDIAEVVTSQFGPMRCGFKTSEEDQQGFETDVEGVLNAGVQPLKLLAVVRKRFEEAGGTVLENHRLKGVTVHPDGASLLVQPVGSESPVSVTSRLVVDCMGFNSPISRQLRKGQKPDGICLVVGSCARGYPEDKNVRGDLIYSDTPLYRRGEGPSRVQYFWEAFPAGSGPTDRTTYMFTYCDADASRPSLETLFEDYWTLLPKYQGVKLDDLEFLRVVFGLFQSYQNSPLKPGFDRVIAVGDASGQQSPLSFGGLAALIRHLSRITNGLDEALRADALSKSDLAALMPYQPNLRTAWLFQRNMGVPVRNGRAWEGYSDEGPVRLLAETFRTLNDMGDATLRPFLLDSYQFVPLLRALLATGWKNPAIIPNTIQLVGIDVLVVWVYHFLMTGLYTLMHLTVGEILRRLDVPSALPQRQAYYLRRLLEAWEYGSGMDYYRQEHK</sequence>
<keyword evidence="3" id="KW-1185">Reference proteome</keyword>
<proteinExistence type="predicted"/>
<protein>
    <recommendedName>
        <fullName evidence="4">FAD-binding domain-containing protein</fullName>
    </recommendedName>
</protein>
<reference evidence="2 3" key="1">
    <citation type="submission" date="2014-11" db="EMBL/GenBank/DDBJ databases">
        <authorList>
            <person name="Zhu J."/>
            <person name="Qi W."/>
            <person name="Song R."/>
        </authorList>
    </citation>
    <scope>NUCLEOTIDE SEQUENCE [LARGE SCALE GENOMIC DNA]</scope>
</reference>
<dbReference type="EMBL" id="CDMY01000581">
    <property type="protein sequence ID" value="CEM24194.1"/>
    <property type="molecule type" value="Genomic_DNA"/>
</dbReference>
<accession>A0A0G4G7C6</accession>
<dbReference type="Proteomes" id="UP000041254">
    <property type="component" value="Unassembled WGS sequence"/>
</dbReference>
<dbReference type="PANTHER" id="PTHR32098">
    <property type="entry name" value="LYCOPENE BETA/EPSILON CYCLASE PROTEIN"/>
    <property type="match status" value="1"/>
</dbReference>